<accession>A0A5C3PV22</accession>
<reference evidence="1 2" key="1">
    <citation type="journal article" date="2019" name="Nat. Ecol. Evol.">
        <title>Megaphylogeny resolves global patterns of mushroom evolution.</title>
        <authorList>
            <person name="Varga T."/>
            <person name="Krizsan K."/>
            <person name="Foldi C."/>
            <person name="Dima B."/>
            <person name="Sanchez-Garcia M."/>
            <person name="Sanchez-Ramirez S."/>
            <person name="Szollosi G.J."/>
            <person name="Szarkandi J.G."/>
            <person name="Papp V."/>
            <person name="Albert L."/>
            <person name="Andreopoulos W."/>
            <person name="Angelini C."/>
            <person name="Antonin V."/>
            <person name="Barry K.W."/>
            <person name="Bougher N.L."/>
            <person name="Buchanan P."/>
            <person name="Buyck B."/>
            <person name="Bense V."/>
            <person name="Catcheside P."/>
            <person name="Chovatia M."/>
            <person name="Cooper J."/>
            <person name="Damon W."/>
            <person name="Desjardin D."/>
            <person name="Finy P."/>
            <person name="Geml J."/>
            <person name="Haridas S."/>
            <person name="Hughes K."/>
            <person name="Justo A."/>
            <person name="Karasinski D."/>
            <person name="Kautmanova I."/>
            <person name="Kiss B."/>
            <person name="Kocsube S."/>
            <person name="Kotiranta H."/>
            <person name="LaButti K.M."/>
            <person name="Lechner B.E."/>
            <person name="Liimatainen K."/>
            <person name="Lipzen A."/>
            <person name="Lukacs Z."/>
            <person name="Mihaltcheva S."/>
            <person name="Morgado L.N."/>
            <person name="Niskanen T."/>
            <person name="Noordeloos M.E."/>
            <person name="Ohm R.A."/>
            <person name="Ortiz-Santana B."/>
            <person name="Ovrebo C."/>
            <person name="Racz N."/>
            <person name="Riley R."/>
            <person name="Savchenko A."/>
            <person name="Shiryaev A."/>
            <person name="Soop K."/>
            <person name="Spirin V."/>
            <person name="Szebenyi C."/>
            <person name="Tomsovsky M."/>
            <person name="Tulloss R.E."/>
            <person name="Uehling J."/>
            <person name="Grigoriev I.V."/>
            <person name="Vagvolgyi C."/>
            <person name="Papp T."/>
            <person name="Martin F.M."/>
            <person name="Miettinen O."/>
            <person name="Hibbett D.S."/>
            <person name="Nagy L.G."/>
        </authorList>
    </citation>
    <scope>NUCLEOTIDE SEQUENCE [LARGE SCALE GENOMIC DNA]</scope>
    <source>
        <strain evidence="1 2">HHB13444</strain>
    </source>
</reference>
<name>A0A5C3PV22_9APHY</name>
<keyword evidence="2" id="KW-1185">Reference proteome</keyword>
<evidence type="ECO:0000313" key="1">
    <source>
        <dbReference type="EMBL" id="TFK93645.1"/>
    </source>
</evidence>
<protein>
    <submittedName>
        <fullName evidence="1">Uncharacterized protein</fullName>
    </submittedName>
</protein>
<gene>
    <name evidence="1" type="ORF">K466DRAFT_80496</name>
</gene>
<proteinExistence type="predicted"/>
<dbReference type="AlphaFoldDB" id="A0A5C3PV22"/>
<dbReference type="Proteomes" id="UP000308197">
    <property type="component" value="Unassembled WGS sequence"/>
</dbReference>
<evidence type="ECO:0000313" key="2">
    <source>
        <dbReference type="Proteomes" id="UP000308197"/>
    </source>
</evidence>
<dbReference type="EMBL" id="ML210978">
    <property type="protein sequence ID" value="TFK93645.1"/>
    <property type="molecule type" value="Genomic_DNA"/>
</dbReference>
<dbReference type="InParanoid" id="A0A5C3PV22"/>
<sequence>MVGCPSDPNAIPVFPSTRTVGVLEPPPASIVPRSTVRAPSSTLGDDALEEVRASNVVVPMNAAVRASSATRAQSRALAYSLGVPSRRDCPAASPATSFVCRSIAHHQASHQEPTPDPCFEACLHCGRARLSQPYLLGQDSAGNANIQFTV</sequence>
<organism evidence="1 2">
    <name type="scientific">Polyporus arcularius HHB13444</name>
    <dbReference type="NCBI Taxonomy" id="1314778"/>
    <lineage>
        <taxon>Eukaryota</taxon>
        <taxon>Fungi</taxon>
        <taxon>Dikarya</taxon>
        <taxon>Basidiomycota</taxon>
        <taxon>Agaricomycotina</taxon>
        <taxon>Agaricomycetes</taxon>
        <taxon>Polyporales</taxon>
        <taxon>Polyporaceae</taxon>
        <taxon>Polyporus</taxon>
    </lineage>
</organism>